<sequence length="288" mass="30628">MAGKEAVELDPAIIEAEVRGAVKGTILNAIVLGAGTVDPEIVVVGEPFQVCEEHAGDGERIVPELHARHDFQCPTDGTAAVTEAKLVENHEDVVPFLLLAEHLQGLLGLGTKTQAIGPDLTFTVVAERAVTGLLDQVEHLLQGFLVGLADLLPSRDSEEAFGTFGDGLFSQLLVGATDARQEFLQPLDLIGDALAVGLVARQVAVGRLDFLVGELVGNGQLADRTDNTSFEIIAVCDELLSAVLVGDTVVEHTVNRVFHQPPDLLFLTVSDDAGCDRCTHRHHPFLSA</sequence>
<evidence type="ECO:0000313" key="2">
    <source>
        <dbReference type="Proteomes" id="UP000177740"/>
    </source>
</evidence>
<dbReference type="STRING" id="1801677.A2365_02200"/>
<accession>A0A1G2EM83</accession>
<evidence type="ECO:0000313" key="1">
    <source>
        <dbReference type="EMBL" id="OGZ26924.1"/>
    </source>
</evidence>
<comment type="caution">
    <text evidence="1">The sequence shown here is derived from an EMBL/GenBank/DDBJ whole genome shotgun (WGS) entry which is preliminary data.</text>
</comment>
<name>A0A1G2EM83_9BACT</name>
<protein>
    <submittedName>
        <fullName evidence="1">Uncharacterized protein</fullName>
    </submittedName>
</protein>
<gene>
    <name evidence="1" type="ORF">A2365_02200</name>
</gene>
<organism evidence="1 2">
    <name type="scientific">Candidatus Nealsonbacteria bacterium RIFOXYB1_FULL_40_15</name>
    <dbReference type="NCBI Taxonomy" id="1801677"/>
    <lineage>
        <taxon>Bacteria</taxon>
        <taxon>Candidatus Nealsoniibacteriota</taxon>
    </lineage>
</organism>
<dbReference type="EMBL" id="MHMM01000013">
    <property type="protein sequence ID" value="OGZ26924.1"/>
    <property type="molecule type" value="Genomic_DNA"/>
</dbReference>
<dbReference type="AlphaFoldDB" id="A0A1G2EM83"/>
<dbReference type="Proteomes" id="UP000177740">
    <property type="component" value="Unassembled WGS sequence"/>
</dbReference>
<reference evidence="1 2" key="1">
    <citation type="journal article" date="2016" name="Nat. Commun.">
        <title>Thousands of microbial genomes shed light on interconnected biogeochemical processes in an aquifer system.</title>
        <authorList>
            <person name="Anantharaman K."/>
            <person name="Brown C.T."/>
            <person name="Hug L.A."/>
            <person name="Sharon I."/>
            <person name="Castelle C.J."/>
            <person name="Probst A.J."/>
            <person name="Thomas B.C."/>
            <person name="Singh A."/>
            <person name="Wilkins M.J."/>
            <person name="Karaoz U."/>
            <person name="Brodie E.L."/>
            <person name="Williams K.H."/>
            <person name="Hubbard S.S."/>
            <person name="Banfield J.F."/>
        </authorList>
    </citation>
    <scope>NUCLEOTIDE SEQUENCE [LARGE SCALE GENOMIC DNA]</scope>
</reference>
<proteinExistence type="predicted"/>